<protein>
    <recommendedName>
        <fullName evidence="2">WxL domain-containing protein</fullName>
    </recommendedName>
</protein>
<sequence>MIMTKTTVKFAAIAALVAGLGLVSATTANAATFGTDANSGSTTAKTTLKASDTTTGDNGVVLKSAPDIDFGTIQLNGDAVTSTADNTTVKDTLTVVNAGHKDGWNVQVQNDAMVSGSDTLTGATITLPTVTPSNGVEGDTSVGATTKVELPGAGSQGATNVMTAPAKGGVGTWNADYSSTKPTLSVPANSVEGAYTSNLTWSLVDSVKA</sequence>
<dbReference type="EMBL" id="NVYO01000001">
    <property type="protein sequence ID" value="PBQ23033.1"/>
    <property type="molecule type" value="Genomic_DNA"/>
</dbReference>
<evidence type="ECO:0000313" key="4">
    <source>
        <dbReference type="Proteomes" id="UP000217918"/>
    </source>
</evidence>
<dbReference type="AlphaFoldDB" id="A0A2A3TTB4"/>
<feature type="signal peptide" evidence="1">
    <location>
        <begin position="1"/>
        <end position="30"/>
    </location>
</feature>
<evidence type="ECO:0000259" key="2">
    <source>
        <dbReference type="Pfam" id="PF13731"/>
    </source>
</evidence>
<gene>
    <name evidence="3" type="ORF">CNR29_02950</name>
</gene>
<accession>A0A2A3TTB4</accession>
<feature type="chain" id="PRO_5012132946" description="WxL domain-containing protein" evidence="1">
    <location>
        <begin position="31"/>
        <end position="209"/>
    </location>
</feature>
<evidence type="ECO:0000313" key="3">
    <source>
        <dbReference type="EMBL" id="PBQ23033.1"/>
    </source>
</evidence>
<organism evidence="3 4">
    <name type="scientific">Levilactobacillus brevis</name>
    <name type="common">Lactobacillus brevis</name>
    <dbReference type="NCBI Taxonomy" id="1580"/>
    <lineage>
        <taxon>Bacteria</taxon>
        <taxon>Bacillati</taxon>
        <taxon>Bacillota</taxon>
        <taxon>Bacilli</taxon>
        <taxon>Lactobacillales</taxon>
        <taxon>Lactobacillaceae</taxon>
        <taxon>Levilactobacillus</taxon>
    </lineage>
</organism>
<keyword evidence="1" id="KW-0732">Signal</keyword>
<proteinExistence type="predicted"/>
<evidence type="ECO:0000256" key="1">
    <source>
        <dbReference type="SAM" id="SignalP"/>
    </source>
</evidence>
<feature type="domain" description="WxL" evidence="2">
    <location>
        <begin position="54"/>
        <end position="205"/>
    </location>
</feature>
<name>A0A2A3TTB4_LEVBR</name>
<reference evidence="3 4" key="1">
    <citation type="submission" date="2017-09" db="EMBL/GenBank/DDBJ databases">
        <title>Genome sequence of Lactobacillus brevis D7.</title>
        <authorList>
            <person name="Kwon M.-S."/>
            <person name="Lim S.K."/>
            <person name="Choi H.-J."/>
        </authorList>
    </citation>
    <scope>NUCLEOTIDE SEQUENCE [LARGE SCALE GENOMIC DNA]</scope>
    <source>
        <strain evidence="3 4">D7</strain>
    </source>
</reference>
<dbReference type="InterPro" id="IPR027994">
    <property type="entry name" value="WxL_dom"/>
</dbReference>
<dbReference type="Proteomes" id="UP000217918">
    <property type="component" value="Unassembled WGS sequence"/>
</dbReference>
<comment type="caution">
    <text evidence="3">The sequence shown here is derived from an EMBL/GenBank/DDBJ whole genome shotgun (WGS) entry which is preliminary data.</text>
</comment>
<dbReference type="Pfam" id="PF13731">
    <property type="entry name" value="WxL"/>
    <property type="match status" value="1"/>
</dbReference>